<dbReference type="Proteomes" id="UP001595378">
    <property type="component" value="Unassembled WGS sequence"/>
</dbReference>
<dbReference type="EMBL" id="JBHRSU010000001">
    <property type="protein sequence ID" value="MFC3099506.1"/>
    <property type="molecule type" value="Genomic_DNA"/>
</dbReference>
<evidence type="ECO:0000313" key="1">
    <source>
        <dbReference type="EMBL" id="MFC3099506.1"/>
    </source>
</evidence>
<protein>
    <recommendedName>
        <fullName evidence="3">Phytoene synthase</fullName>
    </recommendedName>
</protein>
<gene>
    <name evidence="1" type="ORF">ACFODK_01200</name>
</gene>
<dbReference type="RefSeq" id="WP_336917276.1">
    <property type="nucleotide sequence ID" value="NZ_JBANRN010000001.1"/>
</dbReference>
<sequence length="216" mass="23143">MSHAEDLSALPLGLRLALAYASSSSTREAMLTLLLLDQRLAAILRQGGEPVIAQIKLAWWRDQLGEAPSHWPAGEPLLERLRAWPADPSRLVPLVDGWEALLAEDLTLSAMEQFAAGRAAAWTALGTADEAGAIGRAARDWALADLALHLGQDGEAEAARRWVLADRAHPLRLGRGMRPLAVLRALSRRALERGAAELIDGPGALLVALRSGLTGR</sequence>
<evidence type="ECO:0000313" key="2">
    <source>
        <dbReference type="Proteomes" id="UP001595378"/>
    </source>
</evidence>
<accession>A0ABV7ECF2</accession>
<keyword evidence="2" id="KW-1185">Reference proteome</keyword>
<evidence type="ECO:0008006" key="3">
    <source>
        <dbReference type="Google" id="ProtNLM"/>
    </source>
</evidence>
<comment type="caution">
    <text evidence="1">The sequence shown here is derived from an EMBL/GenBank/DDBJ whole genome shotgun (WGS) entry which is preliminary data.</text>
</comment>
<reference evidence="2" key="1">
    <citation type="journal article" date="2019" name="Int. J. Syst. Evol. Microbiol.">
        <title>The Global Catalogue of Microorganisms (GCM) 10K type strain sequencing project: providing services to taxonomists for standard genome sequencing and annotation.</title>
        <authorList>
            <consortium name="The Broad Institute Genomics Platform"/>
            <consortium name="The Broad Institute Genome Sequencing Center for Infectious Disease"/>
            <person name="Wu L."/>
            <person name="Ma J."/>
        </authorList>
    </citation>
    <scope>NUCLEOTIDE SEQUENCE [LARGE SCALE GENOMIC DNA]</scope>
    <source>
        <strain evidence="2">KCTC 52606</strain>
    </source>
</reference>
<proteinExistence type="predicted"/>
<name>A0ABV7ECF2_9SPHN</name>
<organism evidence="1 2">
    <name type="scientific">Alteraurantiacibacter lauratis</name>
    <dbReference type="NCBI Taxonomy" id="2054627"/>
    <lineage>
        <taxon>Bacteria</taxon>
        <taxon>Pseudomonadati</taxon>
        <taxon>Pseudomonadota</taxon>
        <taxon>Alphaproteobacteria</taxon>
        <taxon>Sphingomonadales</taxon>
        <taxon>Erythrobacteraceae</taxon>
        <taxon>Alteraurantiacibacter</taxon>
    </lineage>
</organism>